<evidence type="ECO:0000256" key="4">
    <source>
        <dbReference type="ARBA" id="ARBA00022970"/>
    </source>
</evidence>
<evidence type="ECO:0000256" key="2">
    <source>
        <dbReference type="ARBA" id="ARBA00022448"/>
    </source>
</evidence>
<dbReference type="STRING" id="1121393.SAMN02745216_01350"/>
<gene>
    <name evidence="7" type="ORF">SAMN02745216_01350</name>
</gene>
<evidence type="ECO:0000256" key="1">
    <source>
        <dbReference type="ARBA" id="ARBA00010062"/>
    </source>
</evidence>
<feature type="domain" description="Leucine-binding protein" evidence="6">
    <location>
        <begin position="35"/>
        <end position="384"/>
    </location>
</feature>
<dbReference type="CDD" id="cd06343">
    <property type="entry name" value="PBP1_ABC_ligand_binding-like"/>
    <property type="match status" value="1"/>
</dbReference>
<dbReference type="RefSeq" id="WP_073474297.1">
    <property type="nucleotide sequence ID" value="NZ_FQZU01000006.1"/>
</dbReference>
<sequence length="400" mass="44405">MSITRRTVFLIAAAIFVLAFCPGLSLAEVGVTKDEIKIGGILDQSGPIAFMGKAVSDGSKMYFQYINDKGGVHGRKINYIVEDDGYQPPRAVQAVKKLTSRDQVFCIFSVLGSAQCNAMYPILESQGIPLVLPATQNQDMGVPPRKYLFLGDPTYTLQGKIALEYIVEDKGIKSPKVACIFQDDTPGHDWRNGVRIGARHYGLDVLELPFKRGSVDFGSQMAKCKDEGVTHVLAWALVREPGIMMKEAQRLNYKPTWIWAAPSLSKKVLELAGDALDFNSDIYGTSIWSDAARDKTPSLQLVQDCIDKYGWGNYDEPLFLYGFQSAMTLVEGLNRAGKDLTREGLIKAFETFDNYDNGILAPITWGPNKRAGGDSVKMFEVKDGEWHAMQQGWRFTTIKD</sequence>
<name>A0A1M6I4D9_9BACT</name>
<dbReference type="InterPro" id="IPR028082">
    <property type="entry name" value="Peripla_BP_I"/>
</dbReference>
<evidence type="ECO:0000259" key="6">
    <source>
        <dbReference type="Pfam" id="PF13458"/>
    </source>
</evidence>
<dbReference type="GO" id="GO:0006865">
    <property type="term" value="P:amino acid transport"/>
    <property type="evidence" value="ECO:0007669"/>
    <property type="project" value="UniProtKB-KW"/>
</dbReference>
<keyword evidence="8" id="KW-1185">Reference proteome</keyword>
<evidence type="ECO:0000313" key="7">
    <source>
        <dbReference type="EMBL" id="SHJ29326.1"/>
    </source>
</evidence>
<dbReference type="InterPro" id="IPR000709">
    <property type="entry name" value="Leu_Ile_Val-bd"/>
</dbReference>
<protein>
    <submittedName>
        <fullName evidence="7">Branched-chain amino acid transport system substrate-binding protein</fullName>
    </submittedName>
</protein>
<keyword evidence="3 5" id="KW-0732">Signal</keyword>
<keyword evidence="2" id="KW-0813">Transport</keyword>
<dbReference type="Gene3D" id="3.40.50.2300">
    <property type="match status" value="2"/>
</dbReference>
<evidence type="ECO:0000256" key="3">
    <source>
        <dbReference type="ARBA" id="ARBA00022729"/>
    </source>
</evidence>
<reference evidence="8" key="1">
    <citation type="submission" date="2016-11" db="EMBL/GenBank/DDBJ databases">
        <authorList>
            <person name="Varghese N."/>
            <person name="Submissions S."/>
        </authorList>
    </citation>
    <scope>NUCLEOTIDE SEQUENCE [LARGE SCALE GENOMIC DNA]</scope>
    <source>
        <strain evidence="8">DSM 16219</strain>
    </source>
</reference>
<dbReference type="Pfam" id="PF13458">
    <property type="entry name" value="Peripla_BP_6"/>
    <property type="match status" value="1"/>
</dbReference>
<feature type="chain" id="PRO_5013314091" evidence="5">
    <location>
        <begin position="28"/>
        <end position="400"/>
    </location>
</feature>
<evidence type="ECO:0000313" key="8">
    <source>
        <dbReference type="Proteomes" id="UP000183994"/>
    </source>
</evidence>
<dbReference type="Proteomes" id="UP000183994">
    <property type="component" value="Unassembled WGS sequence"/>
</dbReference>
<comment type="similarity">
    <text evidence="1">Belongs to the leucine-binding protein family.</text>
</comment>
<evidence type="ECO:0000256" key="5">
    <source>
        <dbReference type="SAM" id="SignalP"/>
    </source>
</evidence>
<dbReference type="SUPFAM" id="SSF53822">
    <property type="entry name" value="Periplasmic binding protein-like I"/>
    <property type="match status" value="1"/>
</dbReference>
<dbReference type="EMBL" id="FQZU01000006">
    <property type="protein sequence ID" value="SHJ29326.1"/>
    <property type="molecule type" value="Genomic_DNA"/>
</dbReference>
<dbReference type="PRINTS" id="PR00337">
    <property type="entry name" value="LEUILEVALBP"/>
</dbReference>
<organism evidence="7 8">
    <name type="scientific">Desulfatibacillum alkenivorans DSM 16219</name>
    <dbReference type="NCBI Taxonomy" id="1121393"/>
    <lineage>
        <taxon>Bacteria</taxon>
        <taxon>Pseudomonadati</taxon>
        <taxon>Thermodesulfobacteriota</taxon>
        <taxon>Desulfobacteria</taxon>
        <taxon>Desulfobacterales</taxon>
        <taxon>Desulfatibacillaceae</taxon>
        <taxon>Desulfatibacillum</taxon>
    </lineage>
</organism>
<dbReference type="AlphaFoldDB" id="A0A1M6I4D9"/>
<keyword evidence="4" id="KW-0029">Amino-acid transport</keyword>
<accession>A0A1M6I4D9</accession>
<dbReference type="PANTHER" id="PTHR47235:SF1">
    <property type="entry name" value="BLR6548 PROTEIN"/>
    <property type="match status" value="1"/>
</dbReference>
<dbReference type="InterPro" id="IPR028081">
    <property type="entry name" value="Leu-bd"/>
</dbReference>
<dbReference type="PANTHER" id="PTHR47235">
    <property type="entry name" value="BLR6548 PROTEIN"/>
    <property type="match status" value="1"/>
</dbReference>
<proteinExistence type="inferred from homology"/>
<feature type="signal peptide" evidence="5">
    <location>
        <begin position="1"/>
        <end position="27"/>
    </location>
</feature>